<proteinExistence type="predicted"/>
<accession>A0ABY4G1G0</accession>
<evidence type="ECO:0000313" key="1">
    <source>
        <dbReference type="EMBL" id="UOQ64697.1"/>
    </source>
</evidence>
<dbReference type="RefSeq" id="WP_245118642.1">
    <property type="nucleotide sequence ID" value="NZ_CP095061.1"/>
</dbReference>
<reference evidence="1" key="1">
    <citation type="submission" date="2022-04" db="EMBL/GenBank/DDBJ databases">
        <title>Hymenobacter sp. isolated from the air.</title>
        <authorList>
            <person name="Won M."/>
            <person name="Lee C.-M."/>
            <person name="Woen H.-Y."/>
            <person name="Kwon S.-W."/>
        </authorList>
    </citation>
    <scope>NUCLEOTIDE SEQUENCE</scope>
    <source>
        <strain evidence="1">5420S-77</strain>
    </source>
</reference>
<gene>
    <name evidence="1" type="ORF">MUN86_14080</name>
</gene>
<sequence length="92" mass="9574">MISQLGPPASGQQAAGVLFTAEAVKWDSNPATLPKNSCFTSEVTPAYGTRSGGSAVWNGEPKPQCSGYLPFRLAAAASWSAAFPIIITQEKS</sequence>
<dbReference type="EMBL" id="CP095061">
    <property type="protein sequence ID" value="UOQ64697.1"/>
    <property type="molecule type" value="Genomic_DNA"/>
</dbReference>
<evidence type="ECO:0000313" key="2">
    <source>
        <dbReference type="Proteomes" id="UP000830401"/>
    </source>
</evidence>
<dbReference type="Proteomes" id="UP000830401">
    <property type="component" value="Chromosome"/>
</dbReference>
<keyword evidence="2" id="KW-1185">Reference proteome</keyword>
<protein>
    <submittedName>
        <fullName evidence="1">Uncharacterized protein</fullName>
    </submittedName>
</protein>
<organism evidence="1 2">
    <name type="scientific">Hymenobacter volaticus</name>
    <dbReference type="NCBI Taxonomy" id="2932254"/>
    <lineage>
        <taxon>Bacteria</taxon>
        <taxon>Pseudomonadati</taxon>
        <taxon>Bacteroidota</taxon>
        <taxon>Cytophagia</taxon>
        <taxon>Cytophagales</taxon>
        <taxon>Hymenobacteraceae</taxon>
        <taxon>Hymenobacter</taxon>
    </lineage>
</organism>
<name>A0ABY4G1G0_9BACT</name>